<reference evidence="1" key="1">
    <citation type="journal article" date="2021" name="Environ. Microbiol.">
        <title>Gene family expansions and transcriptome signatures uncover fungal adaptations to wood decay.</title>
        <authorList>
            <person name="Hage H."/>
            <person name="Miyauchi S."/>
            <person name="Viragh M."/>
            <person name="Drula E."/>
            <person name="Min B."/>
            <person name="Chaduli D."/>
            <person name="Navarro D."/>
            <person name="Favel A."/>
            <person name="Norest M."/>
            <person name="Lesage-Meessen L."/>
            <person name="Balint B."/>
            <person name="Merenyi Z."/>
            <person name="de Eugenio L."/>
            <person name="Morin E."/>
            <person name="Martinez A.T."/>
            <person name="Baldrian P."/>
            <person name="Stursova M."/>
            <person name="Martinez M.J."/>
            <person name="Novotny C."/>
            <person name="Magnuson J.K."/>
            <person name="Spatafora J.W."/>
            <person name="Maurice S."/>
            <person name="Pangilinan J."/>
            <person name="Andreopoulos W."/>
            <person name="LaButti K."/>
            <person name="Hundley H."/>
            <person name="Na H."/>
            <person name="Kuo A."/>
            <person name="Barry K."/>
            <person name="Lipzen A."/>
            <person name="Henrissat B."/>
            <person name="Riley R."/>
            <person name="Ahrendt S."/>
            <person name="Nagy L.G."/>
            <person name="Grigoriev I.V."/>
            <person name="Martin F."/>
            <person name="Rosso M.N."/>
        </authorList>
    </citation>
    <scope>NUCLEOTIDE SEQUENCE</scope>
    <source>
        <strain evidence="1">CBS 384.51</strain>
    </source>
</reference>
<gene>
    <name evidence="1" type="ORF">BDY19DRAFT_921876</name>
</gene>
<dbReference type="Proteomes" id="UP001055072">
    <property type="component" value="Unassembled WGS sequence"/>
</dbReference>
<protein>
    <submittedName>
        <fullName evidence="1">Uncharacterized protein</fullName>
    </submittedName>
</protein>
<organism evidence="1 2">
    <name type="scientific">Irpex rosettiformis</name>
    <dbReference type="NCBI Taxonomy" id="378272"/>
    <lineage>
        <taxon>Eukaryota</taxon>
        <taxon>Fungi</taxon>
        <taxon>Dikarya</taxon>
        <taxon>Basidiomycota</taxon>
        <taxon>Agaricomycotina</taxon>
        <taxon>Agaricomycetes</taxon>
        <taxon>Polyporales</taxon>
        <taxon>Irpicaceae</taxon>
        <taxon>Irpex</taxon>
    </lineage>
</organism>
<evidence type="ECO:0000313" key="2">
    <source>
        <dbReference type="Proteomes" id="UP001055072"/>
    </source>
</evidence>
<accession>A0ACB8UFE0</accession>
<dbReference type="EMBL" id="MU274902">
    <property type="protein sequence ID" value="KAI0093078.1"/>
    <property type="molecule type" value="Genomic_DNA"/>
</dbReference>
<proteinExistence type="predicted"/>
<name>A0ACB8UFE0_9APHY</name>
<keyword evidence="2" id="KW-1185">Reference proteome</keyword>
<comment type="caution">
    <text evidence="1">The sequence shown here is derived from an EMBL/GenBank/DDBJ whole genome shotgun (WGS) entry which is preliminary data.</text>
</comment>
<sequence>MAKLSKNVDKNNRKLTDFFTRTSSQITRASSPISQPPPSSQPGPSSSQPRSSQQTMAKPTTSATQRRVKAEKNSMPPGPDKEVISLSSDSGPIVISSDTAESHISISSGSTSKSRSVVDISTPISPRKPKLSVRTSDKQPVKSMATKTRKQPIRSVIVKAESSAAKTTIKRRQTSIPAPPLLNLPKATRAIKRKCNWESSSSSSEDSDGRIYIPKPNGMKPSLAHAPVMRVLAKPAPPPSTIVDPTPSSPLTNLSLLSVRSKSSRSSKRIRLDTSEPLTAISGNDADDEELVPSSQSDEQELTIPKKLSKDPEKVKNSVNKWRRESSVAHVSPSTRSSFPLDEVPATPPMTSPAEGNWTSNPSSPVSSLLPLPAHGVDRDGDVRMAEGTMGGEDMGLLDVPTGEGISQTISEGEVEHQLDTFPSASSSVIPPAPALVTPPSHQPTASFFDNPIADDFSFHPLTPPLSEEPLKPRVVAINAAQKTAMMIEKMKAEAAARAAEVRADSDDEAQLEFKELEESDTDEEMKMVFTFGGKGKGKAPAVLSKLPTPARSTCASSPEVDPLPQATQRYALRRRSSPQPAPSCLSSPEFPRPKLPAKKVANPLDKLLREKKTAEKKGGGMDGLRAAEAVLASAKEKSKKDKGKGKMRAEMDAEESSEDWQDEDAAMHVIARNRAVDQDEDEDEDEDEEGEEFAVDAATRLLEGDEGKKEAVNRILERDRKSWLGKKRAKKVVRGVGLWDDSKVPTQAEKVIPEWAMNEGMLAKNGTLRFLQSIVTSNEEARLSRCLLPQMFSTLDRADLLSLVPWLTSLILSSCTELLAQRAMAIITFVSRRCTGTPHGISSLLSSCLRALGAKEDSLVDMPQRVEVFVRSSLLLRGYSVSKLLQIVGVFIRNRNDTVANEEIPDLITCLLLVGLDLSTSSSLRTEIAALIDTLTARIPSNSDGVSDMEPTLCARLYKLASGWNTMNKSFMLSLLRGGSPQIVRISRWLGYCLLLGSEIPGKREYFALPSLHSIIKLLTPSPSTQPATVFDVMKNADKDDFCEQLSYNIEILEVVLYDIESYVEEEKHSPHNTRTADNPNLGLGSWPGSPEKEKGESELEVVVELLQKMHGKINDARAGDLERSKVKASLQYCWSRIHYQRVVALKAGSASKPRNLKGYFPRPMQRLST</sequence>
<evidence type="ECO:0000313" key="1">
    <source>
        <dbReference type="EMBL" id="KAI0093078.1"/>
    </source>
</evidence>